<dbReference type="InterPro" id="IPR007712">
    <property type="entry name" value="RelE/ParE_toxin"/>
</dbReference>
<evidence type="ECO:0000313" key="5">
    <source>
        <dbReference type="Proteomes" id="UP000295701"/>
    </source>
</evidence>
<evidence type="ECO:0000256" key="2">
    <source>
        <dbReference type="ARBA" id="ARBA00022649"/>
    </source>
</evidence>
<evidence type="ECO:0000256" key="1">
    <source>
        <dbReference type="ARBA" id="ARBA00006226"/>
    </source>
</evidence>
<gene>
    <name evidence="4" type="ORF">E2L08_16330</name>
</gene>
<evidence type="ECO:0000313" key="4">
    <source>
        <dbReference type="EMBL" id="TDL74180.1"/>
    </source>
</evidence>
<comment type="similarity">
    <text evidence="1 3">Belongs to the RelE toxin family.</text>
</comment>
<organism evidence="4 5">
    <name type="scientific">Palleronia sediminis</name>
    <dbReference type="NCBI Taxonomy" id="2547833"/>
    <lineage>
        <taxon>Bacteria</taxon>
        <taxon>Pseudomonadati</taxon>
        <taxon>Pseudomonadota</taxon>
        <taxon>Alphaproteobacteria</taxon>
        <taxon>Rhodobacterales</taxon>
        <taxon>Roseobacteraceae</taxon>
        <taxon>Palleronia</taxon>
    </lineage>
</organism>
<keyword evidence="2" id="KW-1277">Toxin-antitoxin system</keyword>
<dbReference type="Proteomes" id="UP000295701">
    <property type="component" value="Unassembled WGS sequence"/>
</dbReference>
<keyword evidence="5" id="KW-1185">Reference proteome</keyword>
<dbReference type="AlphaFoldDB" id="A0A4R5ZTA3"/>
<sequence length="95" mass="10821">MSRVTFSPAAAADMDAIWDYTVNEWGADQADRYTDDIRDVCISLARGEKRGRIVDVREGYLKHAVGRHLVFFRSTDTGIEVIRILHQSMDVGRHL</sequence>
<reference evidence="4 5" key="1">
    <citation type="submission" date="2019-03" db="EMBL/GenBank/DDBJ databases">
        <title>Primorskyibacter sp. SS33 isolated from sediments.</title>
        <authorList>
            <person name="Xunke S."/>
        </authorList>
    </citation>
    <scope>NUCLEOTIDE SEQUENCE [LARGE SCALE GENOMIC DNA]</scope>
    <source>
        <strain evidence="4 5">SS33</strain>
    </source>
</reference>
<dbReference type="PIRSF" id="PIRSF029218">
    <property type="entry name" value="ParE"/>
    <property type="match status" value="1"/>
</dbReference>
<dbReference type="RefSeq" id="WP_133398161.1">
    <property type="nucleotide sequence ID" value="NZ_SNAA01000030.1"/>
</dbReference>
<dbReference type="PANTHER" id="PTHR33755">
    <property type="entry name" value="TOXIN PARE1-RELATED"/>
    <property type="match status" value="1"/>
</dbReference>
<comment type="caution">
    <text evidence="4">The sequence shown here is derived from an EMBL/GenBank/DDBJ whole genome shotgun (WGS) entry which is preliminary data.</text>
</comment>
<dbReference type="Gene3D" id="3.30.2310.20">
    <property type="entry name" value="RelE-like"/>
    <property type="match status" value="1"/>
</dbReference>
<accession>A0A4R5ZTA3</accession>
<dbReference type="PANTHER" id="PTHR33755:SF9">
    <property type="entry name" value="TOXIN PARE1"/>
    <property type="match status" value="1"/>
</dbReference>
<protein>
    <recommendedName>
        <fullName evidence="3">Toxin</fullName>
    </recommendedName>
</protein>
<dbReference type="InterPro" id="IPR035093">
    <property type="entry name" value="RelE/ParE_toxin_dom_sf"/>
</dbReference>
<evidence type="ECO:0000256" key="3">
    <source>
        <dbReference type="PIRNR" id="PIRNR029218"/>
    </source>
</evidence>
<dbReference type="InterPro" id="IPR028344">
    <property type="entry name" value="ParE1/4"/>
</dbReference>
<dbReference type="OrthoDB" id="7173315at2"/>
<dbReference type="InterPro" id="IPR051803">
    <property type="entry name" value="TA_system_RelE-like_toxin"/>
</dbReference>
<proteinExistence type="inferred from homology"/>
<name>A0A4R5ZTA3_9RHOB</name>
<dbReference type="Pfam" id="PF05016">
    <property type="entry name" value="ParE_toxin"/>
    <property type="match status" value="1"/>
</dbReference>
<dbReference type="EMBL" id="SNAA01000030">
    <property type="protein sequence ID" value="TDL74180.1"/>
    <property type="molecule type" value="Genomic_DNA"/>
</dbReference>